<dbReference type="PANTHER" id="PTHR43619:SF2">
    <property type="entry name" value="S-ADENOSYL-L-METHIONINE-DEPENDENT METHYLTRANSFERASES SUPERFAMILY PROTEIN"/>
    <property type="match status" value="1"/>
</dbReference>
<dbReference type="InterPro" id="IPR029058">
    <property type="entry name" value="AB_hydrolase_fold"/>
</dbReference>
<dbReference type="Pfam" id="PF04072">
    <property type="entry name" value="LCM"/>
    <property type="match status" value="1"/>
</dbReference>
<dbReference type="InterPro" id="IPR000073">
    <property type="entry name" value="AB_hydrolase_1"/>
</dbReference>
<sequence>MKVDLGAVQETLLIPLYGRAVESGKSRPLVRDPRAAELVAAIDYDFAKFDGGRSLIGSVLRGMVFDHWVREFLTEFPHGTVVEIGAGLNTRFERLGNGTAHWVELDLPDSMALRRRFFADSERRTMIAGSVLDDDWLDTVASRPGPYFFVAEAVLTYLAEADARAAVARIAERFPDGRIAFDTWGRWIIRNQHRHDALRKMSAPLQWACDDPHAVESWHPGLRLLDSSTVGAQSAVRRTLPMPYRVLMPALKALPQTRAYRLNLYGTAHTQGPSSWVTTRDGRRLHTASLPAPPASDAPTVVFEAGAAGSRSSWALVQPLVARFARAVVYDRSGLGRSAPDPHGRTLDRMADDLNDLLDGIGPGPFVLAGHSAGGPIVRLAAARRPDRIAGLVLVDPTDEAATVLFGRTFRRAEKLAGPAGLVLARTGLLPRLYRFLLDAVPADVRADMVREAFTTSAVRTQIAQARTFLDELALWRGNPPGLGDIPVTVISGGRPGDGMSASVRAAANAAHAERAGRHVVAARSGHYVPITEPALIADEIRRLIG</sequence>
<comment type="caution">
    <text evidence="4">The sequence shown here is derived from an EMBL/GenBank/DDBJ whole genome shotgun (WGS) entry which is preliminary data.</text>
</comment>
<name>A0ABS5YXF5_9ACTN</name>
<reference evidence="4 5" key="1">
    <citation type="submission" date="2021-06" db="EMBL/GenBank/DDBJ databases">
        <title>Actinoplanes lichenicola sp. nov., and Actinoplanes ovalisporus sp. nov., isolated from lichen in Thailand.</title>
        <authorList>
            <person name="Saeng-In P."/>
            <person name="Kanchanasin P."/>
            <person name="Yuki M."/>
            <person name="Kudo T."/>
            <person name="Ohkuma M."/>
            <person name="Phongsopitanun W."/>
            <person name="Tanasupawat S."/>
        </authorList>
    </citation>
    <scope>NUCLEOTIDE SEQUENCE [LARGE SCALE GENOMIC DNA]</scope>
    <source>
        <strain evidence="4 5">NBRC 110975</strain>
    </source>
</reference>
<evidence type="ECO:0000256" key="2">
    <source>
        <dbReference type="ARBA" id="ARBA00022679"/>
    </source>
</evidence>
<keyword evidence="5" id="KW-1185">Reference proteome</keyword>
<dbReference type="Pfam" id="PF00561">
    <property type="entry name" value="Abhydrolase_1"/>
    <property type="match status" value="1"/>
</dbReference>
<dbReference type="Gene3D" id="3.40.50.1820">
    <property type="entry name" value="alpha/beta hydrolase"/>
    <property type="match status" value="1"/>
</dbReference>
<dbReference type="Gene3D" id="3.40.50.150">
    <property type="entry name" value="Vaccinia Virus protein VP39"/>
    <property type="match status" value="1"/>
</dbReference>
<dbReference type="PANTHER" id="PTHR43619">
    <property type="entry name" value="S-ADENOSYL-L-METHIONINE-DEPENDENT METHYLTRANSFERASE YKTD-RELATED"/>
    <property type="match status" value="1"/>
</dbReference>
<keyword evidence="1" id="KW-0489">Methyltransferase</keyword>
<feature type="domain" description="AB hydrolase-1" evidence="3">
    <location>
        <begin position="299"/>
        <end position="415"/>
    </location>
</feature>
<organism evidence="4 5">
    <name type="scientific">Paractinoplanes bogorensis</name>
    <dbReference type="NCBI Taxonomy" id="1610840"/>
    <lineage>
        <taxon>Bacteria</taxon>
        <taxon>Bacillati</taxon>
        <taxon>Actinomycetota</taxon>
        <taxon>Actinomycetes</taxon>
        <taxon>Micromonosporales</taxon>
        <taxon>Micromonosporaceae</taxon>
        <taxon>Paractinoplanes</taxon>
    </lineage>
</organism>
<dbReference type="SUPFAM" id="SSF53335">
    <property type="entry name" value="S-adenosyl-L-methionine-dependent methyltransferases"/>
    <property type="match status" value="1"/>
</dbReference>
<keyword evidence="4" id="KW-0378">Hydrolase</keyword>
<evidence type="ECO:0000313" key="5">
    <source>
        <dbReference type="Proteomes" id="UP001519654"/>
    </source>
</evidence>
<dbReference type="RefSeq" id="WP_215792353.1">
    <property type="nucleotide sequence ID" value="NZ_JAHKKG010000010.1"/>
</dbReference>
<dbReference type="SUPFAM" id="SSF53474">
    <property type="entry name" value="alpha/beta-Hydrolases"/>
    <property type="match status" value="1"/>
</dbReference>
<dbReference type="Proteomes" id="UP001519654">
    <property type="component" value="Unassembled WGS sequence"/>
</dbReference>
<protein>
    <submittedName>
        <fullName evidence="4">Alpha/beta fold hydrolase</fullName>
    </submittedName>
</protein>
<gene>
    <name evidence="4" type="ORF">KOI35_31815</name>
</gene>
<dbReference type="InterPro" id="IPR007213">
    <property type="entry name" value="Ppm1/Ppm2/Tcmp"/>
</dbReference>
<dbReference type="EMBL" id="JAHKKG010000010">
    <property type="protein sequence ID" value="MBU2668107.1"/>
    <property type="molecule type" value="Genomic_DNA"/>
</dbReference>
<evidence type="ECO:0000256" key="1">
    <source>
        <dbReference type="ARBA" id="ARBA00022603"/>
    </source>
</evidence>
<accession>A0ABS5YXF5</accession>
<dbReference type="InterPro" id="IPR029063">
    <property type="entry name" value="SAM-dependent_MTases_sf"/>
</dbReference>
<keyword evidence="2" id="KW-0808">Transferase</keyword>
<evidence type="ECO:0000313" key="4">
    <source>
        <dbReference type="EMBL" id="MBU2668107.1"/>
    </source>
</evidence>
<dbReference type="GO" id="GO:0016787">
    <property type="term" value="F:hydrolase activity"/>
    <property type="evidence" value="ECO:0007669"/>
    <property type="project" value="UniProtKB-KW"/>
</dbReference>
<evidence type="ECO:0000259" key="3">
    <source>
        <dbReference type="Pfam" id="PF00561"/>
    </source>
</evidence>
<proteinExistence type="predicted"/>